<dbReference type="Proteomes" id="UP000004291">
    <property type="component" value="Chromosome"/>
</dbReference>
<dbReference type="STRING" id="411684.HPDFL43_20642"/>
<reference evidence="2 3" key="1">
    <citation type="submission" date="2007-10" db="EMBL/GenBank/DDBJ databases">
        <authorList>
            <person name="Wagner-Dobler I."/>
            <person name="Ferriera S."/>
            <person name="Johnson J."/>
            <person name="Kravitz S."/>
            <person name="Beeson K."/>
            <person name="Sutton G."/>
            <person name="Rogers Y.-H."/>
            <person name="Friedman R."/>
            <person name="Frazier M."/>
            <person name="Venter J.C."/>
        </authorList>
    </citation>
    <scope>NUCLEOTIDE SEQUENCE [LARGE SCALE GENOMIC DNA]</scope>
    <source>
        <strain evidence="2 3">DFL-43</strain>
    </source>
</reference>
<gene>
    <name evidence="2" type="ORF">HPDFL43_20642</name>
</gene>
<feature type="transmembrane region" description="Helical" evidence="1">
    <location>
        <begin position="17"/>
        <end position="36"/>
    </location>
</feature>
<evidence type="ECO:0000313" key="3">
    <source>
        <dbReference type="Proteomes" id="UP000004291"/>
    </source>
</evidence>
<keyword evidence="1" id="KW-1133">Transmembrane helix</keyword>
<keyword evidence="1" id="KW-0472">Membrane</keyword>
<proteinExistence type="predicted"/>
<keyword evidence="3" id="KW-1185">Reference proteome</keyword>
<dbReference type="HOGENOM" id="CLU_1967528_0_0_5"/>
<comment type="caution">
    <text evidence="2">The sequence shown here is derived from an EMBL/GenBank/DDBJ whole genome shotgun (WGS) entry which is preliminary data.</text>
</comment>
<dbReference type="EMBL" id="ABIA03000001">
    <property type="protein sequence ID" value="EDQ35641.1"/>
    <property type="molecule type" value="Genomic_DNA"/>
</dbReference>
<accession>A9CXC5</accession>
<sequence length="127" mass="13369">MSLDGAQASRIGKVAKVAAAAVSVSLLSTAAFLLWLEGGLTLRPLVAASICALVLTVPVTLFILDQVDKLHRADADLAEARRQLFAIHLELQQAQQTVESEQLAGEVECETPAPADAPIARPLQGFA</sequence>
<evidence type="ECO:0000313" key="2">
    <source>
        <dbReference type="EMBL" id="EDQ35641.1"/>
    </source>
</evidence>
<name>A9CXC5_HOEPD</name>
<keyword evidence="1" id="KW-0812">Transmembrane</keyword>
<reference evidence="2 3" key="2">
    <citation type="submission" date="2012-06" db="EMBL/GenBank/DDBJ databases">
        <authorList>
            <person name="Fiebig A."/>
        </authorList>
    </citation>
    <scope>NUCLEOTIDE SEQUENCE [LARGE SCALE GENOMIC DNA]</scope>
    <source>
        <strain evidence="2 3">DFL-43</strain>
    </source>
</reference>
<dbReference type="AlphaFoldDB" id="A9CXC5"/>
<feature type="transmembrane region" description="Helical" evidence="1">
    <location>
        <begin position="42"/>
        <end position="64"/>
    </location>
</feature>
<organism evidence="2 3">
    <name type="scientific">Hoeflea phototrophica (strain DSM 17068 / NCIMB 14078 / DFL-43)</name>
    <dbReference type="NCBI Taxonomy" id="411684"/>
    <lineage>
        <taxon>Bacteria</taxon>
        <taxon>Pseudomonadati</taxon>
        <taxon>Pseudomonadota</taxon>
        <taxon>Alphaproteobacteria</taxon>
        <taxon>Hyphomicrobiales</taxon>
        <taxon>Rhizobiaceae</taxon>
        <taxon>Hoeflea</taxon>
    </lineage>
</organism>
<dbReference type="RefSeq" id="WP_007199872.1">
    <property type="nucleotide sequence ID" value="NZ_CM002917.1"/>
</dbReference>
<evidence type="ECO:0000256" key="1">
    <source>
        <dbReference type="SAM" id="Phobius"/>
    </source>
</evidence>
<protein>
    <submittedName>
        <fullName evidence="2">Uncharacterized protein</fullName>
    </submittedName>
</protein>